<sequence>MNGVFYNIRAGQWPLGNLKFLLLGWVVAEVLAFSFAVKLLGLGGTLLLMFATSVLGLTILRRLGLGAAQHLRRTMGMGGAPSEAFVDGSLTALGAVLLILPGFVSDAVGLSLATPSIRQTLAARFLMRRDGSPTQKPMGRKATPDVIDLSPDDWRVVDKSGRS</sequence>
<dbReference type="RefSeq" id="WP_282586567.1">
    <property type="nucleotide sequence ID" value="NZ_JAMOIM010000014.1"/>
</dbReference>
<evidence type="ECO:0000313" key="2">
    <source>
        <dbReference type="EMBL" id="MCW6510189.1"/>
    </source>
</evidence>
<keyword evidence="1" id="KW-0472">Membrane</keyword>
<feature type="transmembrane region" description="Helical" evidence="1">
    <location>
        <begin position="46"/>
        <end position="63"/>
    </location>
</feature>
<proteinExistence type="predicted"/>
<feature type="transmembrane region" description="Helical" evidence="1">
    <location>
        <begin position="20"/>
        <end position="40"/>
    </location>
</feature>
<keyword evidence="1" id="KW-1133">Transmembrane helix</keyword>
<dbReference type="InterPro" id="IPR007313">
    <property type="entry name" value="FxsA"/>
</dbReference>
<dbReference type="PANTHER" id="PTHR35335:SF1">
    <property type="entry name" value="UPF0716 PROTEIN FXSA"/>
    <property type="match status" value="1"/>
</dbReference>
<feature type="transmembrane region" description="Helical" evidence="1">
    <location>
        <begin position="84"/>
        <end position="104"/>
    </location>
</feature>
<dbReference type="Proteomes" id="UP001165667">
    <property type="component" value="Unassembled WGS sequence"/>
</dbReference>
<name>A0AA42CK49_9HYPH</name>
<dbReference type="AlphaFoldDB" id="A0AA42CK49"/>
<keyword evidence="3" id="KW-1185">Reference proteome</keyword>
<dbReference type="GO" id="GO:0016020">
    <property type="term" value="C:membrane"/>
    <property type="evidence" value="ECO:0007669"/>
    <property type="project" value="InterPro"/>
</dbReference>
<evidence type="ECO:0000313" key="3">
    <source>
        <dbReference type="Proteomes" id="UP001165667"/>
    </source>
</evidence>
<dbReference type="PANTHER" id="PTHR35335">
    <property type="entry name" value="UPF0716 PROTEIN FXSA"/>
    <property type="match status" value="1"/>
</dbReference>
<dbReference type="EMBL" id="JAMOIM010000014">
    <property type="protein sequence ID" value="MCW6510189.1"/>
    <property type="molecule type" value="Genomic_DNA"/>
</dbReference>
<organism evidence="2 3">
    <name type="scientific">Lichenifustis flavocetrariae</name>
    <dbReference type="NCBI Taxonomy" id="2949735"/>
    <lineage>
        <taxon>Bacteria</taxon>
        <taxon>Pseudomonadati</taxon>
        <taxon>Pseudomonadota</taxon>
        <taxon>Alphaproteobacteria</taxon>
        <taxon>Hyphomicrobiales</taxon>
        <taxon>Lichenihabitantaceae</taxon>
        <taxon>Lichenifustis</taxon>
    </lineage>
</organism>
<keyword evidence="1" id="KW-0812">Transmembrane</keyword>
<reference evidence="2" key="1">
    <citation type="submission" date="2022-05" db="EMBL/GenBank/DDBJ databases">
        <authorList>
            <person name="Pankratov T."/>
        </authorList>
    </citation>
    <scope>NUCLEOTIDE SEQUENCE</scope>
    <source>
        <strain evidence="2">BP6-180914</strain>
    </source>
</reference>
<gene>
    <name evidence="2" type="ORF">M8523_19405</name>
</gene>
<dbReference type="Pfam" id="PF04186">
    <property type="entry name" value="FxsA"/>
    <property type="match status" value="1"/>
</dbReference>
<protein>
    <submittedName>
        <fullName evidence="2">FxsA family protein</fullName>
    </submittedName>
</protein>
<accession>A0AA42CK49</accession>
<dbReference type="NCBIfam" id="NF008528">
    <property type="entry name" value="PRK11463.1-2"/>
    <property type="match status" value="1"/>
</dbReference>
<evidence type="ECO:0000256" key="1">
    <source>
        <dbReference type="SAM" id="Phobius"/>
    </source>
</evidence>
<comment type="caution">
    <text evidence="2">The sequence shown here is derived from an EMBL/GenBank/DDBJ whole genome shotgun (WGS) entry which is preliminary data.</text>
</comment>